<dbReference type="AlphaFoldDB" id="A0AAN7RI98"/>
<reference evidence="8 9" key="1">
    <citation type="journal article" date="2023" name="Hortic Res">
        <title>Pangenome of water caltrop reveals structural variations and asymmetric subgenome divergence after allopolyploidization.</title>
        <authorList>
            <person name="Zhang X."/>
            <person name="Chen Y."/>
            <person name="Wang L."/>
            <person name="Yuan Y."/>
            <person name="Fang M."/>
            <person name="Shi L."/>
            <person name="Lu R."/>
            <person name="Comes H.P."/>
            <person name="Ma Y."/>
            <person name="Chen Y."/>
            <person name="Huang G."/>
            <person name="Zhou Y."/>
            <person name="Zheng Z."/>
            <person name="Qiu Y."/>
        </authorList>
    </citation>
    <scope>NUCLEOTIDE SEQUENCE [LARGE SCALE GENOMIC DNA]</scope>
    <source>
        <strain evidence="8">F231</strain>
    </source>
</reference>
<evidence type="ECO:0000313" key="8">
    <source>
        <dbReference type="EMBL" id="KAK4799321.1"/>
    </source>
</evidence>
<dbReference type="SUPFAM" id="SSF51445">
    <property type="entry name" value="(Trans)glycosidases"/>
    <property type="match status" value="1"/>
</dbReference>
<protein>
    <recommendedName>
        <fullName evidence="3">glucan endo-1,3-beta-D-glucosidase</fullName>
        <ecNumber evidence="3">3.2.1.39</ecNumber>
    </recommendedName>
</protein>
<dbReference type="Proteomes" id="UP001346149">
    <property type="component" value="Unassembled WGS sequence"/>
</dbReference>
<evidence type="ECO:0000256" key="1">
    <source>
        <dbReference type="ARBA" id="ARBA00000382"/>
    </source>
</evidence>
<name>A0AAN7RI98_TRANT</name>
<evidence type="ECO:0000256" key="5">
    <source>
        <dbReference type="ARBA" id="ARBA00023295"/>
    </source>
</evidence>
<dbReference type="Pfam" id="PF00332">
    <property type="entry name" value="Glyco_hydro_17"/>
    <property type="match status" value="1"/>
</dbReference>
<comment type="caution">
    <text evidence="8">The sequence shown here is derived from an EMBL/GenBank/DDBJ whole genome shotgun (WGS) entry which is preliminary data.</text>
</comment>
<evidence type="ECO:0000256" key="2">
    <source>
        <dbReference type="ARBA" id="ARBA00008773"/>
    </source>
</evidence>
<keyword evidence="9" id="KW-1185">Reference proteome</keyword>
<evidence type="ECO:0000313" key="9">
    <source>
        <dbReference type="Proteomes" id="UP001346149"/>
    </source>
</evidence>
<accession>A0AAN7RI98</accession>
<dbReference type="GO" id="GO:0042973">
    <property type="term" value="F:glucan endo-1,3-beta-D-glucosidase activity"/>
    <property type="evidence" value="ECO:0007669"/>
    <property type="project" value="UniProtKB-EC"/>
</dbReference>
<dbReference type="PANTHER" id="PTHR32227">
    <property type="entry name" value="GLUCAN ENDO-1,3-BETA-GLUCOSIDASE BG1-RELATED-RELATED"/>
    <property type="match status" value="1"/>
</dbReference>
<gene>
    <name evidence="8" type="ORF">SAY86_024686</name>
</gene>
<evidence type="ECO:0000256" key="3">
    <source>
        <dbReference type="ARBA" id="ARBA00012780"/>
    </source>
</evidence>
<dbReference type="EC" id="3.2.1.39" evidence="3"/>
<comment type="catalytic activity">
    <reaction evidence="1">
        <text>Hydrolysis of (1-&gt;3)-beta-D-glucosidic linkages in (1-&gt;3)-beta-D-glucans.</text>
        <dbReference type="EC" id="3.2.1.39"/>
    </reaction>
</comment>
<dbReference type="PROSITE" id="PS00587">
    <property type="entry name" value="GLYCOSYL_HYDROL_F17"/>
    <property type="match status" value="1"/>
</dbReference>
<proteinExistence type="inferred from homology"/>
<evidence type="ECO:0000256" key="7">
    <source>
        <dbReference type="RuleBase" id="RU004336"/>
    </source>
</evidence>
<dbReference type="Gene3D" id="3.20.20.80">
    <property type="entry name" value="Glycosidases"/>
    <property type="match status" value="1"/>
</dbReference>
<keyword evidence="4 7" id="KW-0378">Hydrolase</keyword>
<keyword evidence="5 7" id="KW-0326">Glycosidase</keyword>
<dbReference type="GO" id="GO:0005975">
    <property type="term" value="P:carbohydrate metabolic process"/>
    <property type="evidence" value="ECO:0007669"/>
    <property type="project" value="InterPro"/>
</dbReference>
<dbReference type="InterPro" id="IPR017853">
    <property type="entry name" value="GH"/>
</dbReference>
<organism evidence="8 9">
    <name type="scientific">Trapa natans</name>
    <name type="common">Water chestnut</name>
    <dbReference type="NCBI Taxonomy" id="22666"/>
    <lineage>
        <taxon>Eukaryota</taxon>
        <taxon>Viridiplantae</taxon>
        <taxon>Streptophyta</taxon>
        <taxon>Embryophyta</taxon>
        <taxon>Tracheophyta</taxon>
        <taxon>Spermatophyta</taxon>
        <taxon>Magnoliopsida</taxon>
        <taxon>eudicotyledons</taxon>
        <taxon>Gunneridae</taxon>
        <taxon>Pentapetalae</taxon>
        <taxon>rosids</taxon>
        <taxon>malvids</taxon>
        <taxon>Myrtales</taxon>
        <taxon>Lythraceae</taxon>
        <taxon>Trapa</taxon>
    </lineage>
</organism>
<dbReference type="EMBL" id="JAXQNO010000004">
    <property type="protein sequence ID" value="KAK4799321.1"/>
    <property type="molecule type" value="Genomic_DNA"/>
</dbReference>
<comment type="similarity">
    <text evidence="2 6">Belongs to the glycosyl hydrolase 17 family.</text>
</comment>
<dbReference type="InterPro" id="IPR000490">
    <property type="entry name" value="Glyco_hydro_17"/>
</dbReference>
<dbReference type="InterPro" id="IPR044965">
    <property type="entry name" value="Glyco_hydro_17_plant"/>
</dbReference>
<evidence type="ECO:0000256" key="4">
    <source>
        <dbReference type="ARBA" id="ARBA00022801"/>
    </source>
</evidence>
<sequence>MLTDTYPPSKATFNLNQDSLVTPIIDFLLENQAPLLANIYPYFAYSGNTAQVALNYALFTAKDSVVNDGQLNYQNLFDAMLDSVYNALEKKNAGSVKVVVSESGWPTGGGVGASVDNAETYNSKLVRHVKGGTPKRQNQAIETYIFAMFDENQKTGDPVERFWGLFQPVQKKLKYAMEFS</sequence>
<evidence type="ECO:0000256" key="6">
    <source>
        <dbReference type="RuleBase" id="RU004335"/>
    </source>
</evidence>